<keyword evidence="3" id="KW-0808">Transferase</keyword>
<protein>
    <submittedName>
        <fullName evidence="3">Cryptococcal mannosyltransferase 1-domain-containing protein</fullName>
    </submittedName>
</protein>
<reference evidence="3" key="1">
    <citation type="submission" date="2023-03" db="EMBL/GenBank/DDBJ databases">
        <title>Near-Complete genome sequence of Lipomyces tetrasporous NRRL Y-64009, an oleaginous yeast capable of growing on lignocellulosic hydrolysates.</title>
        <authorList>
            <consortium name="Lawrence Berkeley National Laboratory"/>
            <person name="Jagtap S.S."/>
            <person name="Liu J.-J."/>
            <person name="Walukiewicz H.E."/>
            <person name="Pangilinan J."/>
            <person name="Lipzen A."/>
            <person name="Ahrendt S."/>
            <person name="Koriabine M."/>
            <person name="Cobaugh K."/>
            <person name="Salamov A."/>
            <person name="Yoshinaga Y."/>
            <person name="Ng V."/>
            <person name="Daum C."/>
            <person name="Grigoriev I.V."/>
            <person name="Slininger P.J."/>
            <person name="Dien B.S."/>
            <person name="Jin Y.-S."/>
            <person name="Rao C.V."/>
        </authorList>
    </citation>
    <scope>NUCLEOTIDE SEQUENCE</scope>
    <source>
        <strain evidence="3">NRRL Y-64009</strain>
    </source>
</reference>
<dbReference type="RefSeq" id="XP_056044199.1">
    <property type="nucleotide sequence ID" value="XM_056189302.1"/>
</dbReference>
<keyword evidence="2" id="KW-1133">Transmembrane helix</keyword>
<dbReference type="Proteomes" id="UP001217417">
    <property type="component" value="Unassembled WGS sequence"/>
</dbReference>
<dbReference type="AlphaFoldDB" id="A0AAD7VTH6"/>
<evidence type="ECO:0000313" key="3">
    <source>
        <dbReference type="EMBL" id="KAJ8100749.1"/>
    </source>
</evidence>
<keyword evidence="2" id="KW-0472">Membrane</keyword>
<dbReference type="PANTHER" id="PTHR34144">
    <property type="entry name" value="CHROMOSOME 8, WHOLE GENOME SHOTGUN SEQUENCE"/>
    <property type="match status" value="1"/>
</dbReference>
<keyword evidence="3" id="KW-0328">Glycosyltransferase</keyword>
<keyword evidence="2" id="KW-0812">Transmembrane</keyword>
<feature type="transmembrane region" description="Helical" evidence="2">
    <location>
        <begin position="179"/>
        <end position="197"/>
    </location>
</feature>
<organism evidence="3 4">
    <name type="scientific">Lipomyces tetrasporus</name>
    <dbReference type="NCBI Taxonomy" id="54092"/>
    <lineage>
        <taxon>Eukaryota</taxon>
        <taxon>Fungi</taxon>
        <taxon>Dikarya</taxon>
        <taxon>Ascomycota</taxon>
        <taxon>Saccharomycotina</taxon>
        <taxon>Lipomycetes</taxon>
        <taxon>Lipomycetales</taxon>
        <taxon>Lipomycetaceae</taxon>
        <taxon>Lipomyces</taxon>
    </lineage>
</organism>
<accession>A0AAD7VTH6</accession>
<dbReference type="InterPro" id="IPR021047">
    <property type="entry name" value="Mannosyltransferase_CMT1"/>
</dbReference>
<proteinExistence type="predicted"/>
<gene>
    <name evidence="3" type="ORF">POJ06DRAFT_268328</name>
</gene>
<feature type="transmembrane region" description="Helical" evidence="2">
    <location>
        <begin position="93"/>
        <end position="111"/>
    </location>
</feature>
<comment type="caution">
    <text evidence="3">The sequence shown here is derived from an EMBL/GenBank/DDBJ whole genome shotgun (WGS) entry which is preliminary data.</text>
</comment>
<keyword evidence="4" id="KW-1185">Reference proteome</keyword>
<evidence type="ECO:0000256" key="2">
    <source>
        <dbReference type="SAM" id="Phobius"/>
    </source>
</evidence>
<dbReference type="EMBL" id="JARPMG010000005">
    <property type="protein sequence ID" value="KAJ8100749.1"/>
    <property type="molecule type" value="Genomic_DNA"/>
</dbReference>
<feature type="transmembrane region" description="Helical" evidence="2">
    <location>
        <begin position="123"/>
        <end position="144"/>
    </location>
</feature>
<dbReference type="GO" id="GO:0016757">
    <property type="term" value="F:glycosyltransferase activity"/>
    <property type="evidence" value="ECO:0007669"/>
    <property type="project" value="UniProtKB-KW"/>
</dbReference>
<dbReference type="PANTHER" id="PTHR34144:SF7">
    <property type="entry name" value="EXPORT PROTEIN (CAP59), PUTATIVE (AFU_ORTHOLOGUE AFUA_7G05020)-RELATED"/>
    <property type="match status" value="1"/>
</dbReference>
<feature type="region of interest" description="Disordered" evidence="1">
    <location>
        <begin position="1"/>
        <end position="20"/>
    </location>
</feature>
<name>A0AAD7VTH6_9ASCO</name>
<evidence type="ECO:0000313" key="4">
    <source>
        <dbReference type="Proteomes" id="UP001217417"/>
    </source>
</evidence>
<evidence type="ECO:0000256" key="1">
    <source>
        <dbReference type="SAM" id="MobiDB-lite"/>
    </source>
</evidence>
<sequence length="632" mass="71920">MPKCQSLGVSSSASLSPGSSLCPVTSSTWSVSNDSVIPFPESPPSIPSYSGFKDIRQQNELKVNVAFSIPLPKLWRHRRAKAIFDRARTPIHYIWRMPHAIVFLVIPAFIFRLEFMIFTHNSLNLSVFVAFIFVYLPAKFVIFLNRSFLTSVHDLPEKSVLGKVGQATAHTSRFTVRNIIVIIFGAVYTCLTFSYGLKSPYPRHGQETQFVKEHLHSKTEDAYFIAANFYNNDDILPSWIAEVAKLINVLGSDNVYVSLAENDSLDNTASRLLQFTRYLHHKGVPNTLNITSGLRPLPYHDPWVDAQTRISYMTTVRNIALAPLEEVSSTPLGARMKHVIFLNDVIHRHTDVLKLLDAVQNQPATELAPVVMACGLDMETATLYDQWAARDKCGNGINGMYPFFSAPEDRAAVRKGELVDVGTCWNGVVVMDAGPFLSPPRTYGPLQNQRDDEDNTLTTPAQTATKLVRPLRFPNPPKCAISECTLLPLALLNSYMLTSGGEVRPRIVMDTSVIVAYEYKWWWYYAYFLRTPIVSVWVDLVERPILRLWEILGFGSLYQWEELDDGCVIDSWIHCPHGTQETSMRIKVLMPDMDLKTIYEYQRKKEKKVEDIDERMAEDLRMEERRILQKEK</sequence>
<dbReference type="GeneID" id="80884468"/>
<dbReference type="Pfam" id="PF11735">
    <property type="entry name" value="CAP59_mtransfer"/>
    <property type="match status" value="1"/>
</dbReference>